<keyword evidence="1" id="KW-0472">Membrane</keyword>
<reference evidence="2" key="1">
    <citation type="submission" date="2019-01" db="EMBL/GenBank/DDBJ databases">
        <title>Colletotrichum abscissum LGMF1257.</title>
        <authorList>
            <person name="Baroncelli R."/>
        </authorList>
    </citation>
    <scope>NUCLEOTIDE SEQUENCE</scope>
    <source>
        <strain evidence="2">Ca142</strain>
    </source>
</reference>
<evidence type="ECO:0000256" key="1">
    <source>
        <dbReference type="SAM" id="Phobius"/>
    </source>
</evidence>
<keyword evidence="3" id="KW-1185">Reference proteome</keyword>
<feature type="transmembrane region" description="Helical" evidence="1">
    <location>
        <begin position="58"/>
        <end position="76"/>
    </location>
</feature>
<keyword evidence="1" id="KW-0812">Transmembrane</keyword>
<dbReference type="EMBL" id="SDAQ01000117">
    <property type="protein sequence ID" value="KAI3537132.1"/>
    <property type="molecule type" value="Genomic_DNA"/>
</dbReference>
<protein>
    <submittedName>
        <fullName evidence="2">Uncharacterized protein</fullName>
    </submittedName>
</protein>
<gene>
    <name evidence="2" type="ORF">CABS02_12241</name>
</gene>
<comment type="caution">
    <text evidence="2">The sequence shown here is derived from an EMBL/GenBank/DDBJ whole genome shotgun (WGS) entry which is preliminary data.</text>
</comment>
<dbReference type="AlphaFoldDB" id="A0A9P9X526"/>
<keyword evidence="1" id="KW-1133">Transmembrane helix</keyword>
<accession>A0A9P9X526</accession>
<organism evidence="2 3">
    <name type="scientific">Colletotrichum abscissum</name>
    <dbReference type="NCBI Taxonomy" id="1671311"/>
    <lineage>
        <taxon>Eukaryota</taxon>
        <taxon>Fungi</taxon>
        <taxon>Dikarya</taxon>
        <taxon>Ascomycota</taxon>
        <taxon>Pezizomycotina</taxon>
        <taxon>Sordariomycetes</taxon>
        <taxon>Hypocreomycetidae</taxon>
        <taxon>Glomerellales</taxon>
        <taxon>Glomerellaceae</taxon>
        <taxon>Colletotrichum</taxon>
        <taxon>Colletotrichum acutatum species complex</taxon>
    </lineage>
</organism>
<name>A0A9P9X526_9PEZI</name>
<sequence length="77" mass="8803">MGGRRQWTLQRRIMVTPKTNVGIQDVASACSCLSRRCASPTDLRGVEAPAARHHQRSLGIFFTKFLFLFPLQFFTIY</sequence>
<proteinExistence type="predicted"/>
<evidence type="ECO:0000313" key="2">
    <source>
        <dbReference type="EMBL" id="KAI3537132.1"/>
    </source>
</evidence>
<evidence type="ECO:0000313" key="3">
    <source>
        <dbReference type="Proteomes" id="UP001056436"/>
    </source>
</evidence>
<dbReference type="Proteomes" id="UP001056436">
    <property type="component" value="Unassembled WGS sequence"/>
</dbReference>